<dbReference type="CDD" id="cd08278">
    <property type="entry name" value="benzyl_alcohol_DH"/>
    <property type="match status" value="1"/>
</dbReference>
<keyword evidence="5" id="KW-0560">Oxidoreductase</keyword>
<dbReference type="Pfam" id="PF08240">
    <property type="entry name" value="ADH_N"/>
    <property type="match status" value="1"/>
</dbReference>
<protein>
    <submittedName>
        <fullName evidence="8">NAD(P)-dependent alcohol dehydrogenase</fullName>
    </submittedName>
</protein>
<dbReference type="SUPFAM" id="SSF51735">
    <property type="entry name" value="NAD(P)-binding Rossmann-fold domains"/>
    <property type="match status" value="1"/>
</dbReference>
<dbReference type="InterPro" id="IPR013149">
    <property type="entry name" value="ADH-like_C"/>
</dbReference>
<dbReference type="InterPro" id="IPR036291">
    <property type="entry name" value="NAD(P)-bd_dom_sf"/>
</dbReference>
<reference evidence="8 9" key="1">
    <citation type="journal article" date="2023" name="Microbiol. Resour. Announc.">
        <title>Complete Genome Sequence of the First Colistin-Resistant Raoultella electrica Strain.</title>
        <authorList>
            <person name="Aldeia C."/>
            <person name="Campos-Madueno E.I."/>
            <person name="Sendi P."/>
            <person name="Endimiani A."/>
        </authorList>
    </citation>
    <scope>NUCLEOTIDE SEQUENCE [LARGE SCALE GENOMIC DNA]</scope>
    <source>
        <strain evidence="8 9">S2-IND-01-C</strain>
    </source>
</reference>
<dbReference type="GO" id="GO:0016616">
    <property type="term" value="F:oxidoreductase activity, acting on the CH-OH group of donors, NAD or NADP as acceptor"/>
    <property type="evidence" value="ECO:0007669"/>
    <property type="project" value="UniProtKB-ARBA"/>
</dbReference>
<dbReference type="Pfam" id="PF00107">
    <property type="entry name" value="ADH_zinc_N"/>
    <property type="match status" value="1"/>
</dbReference>
<evidence type="ECO:0000259" key="7">
    <source>
        <dbReference type="SMART" id="SM00829"/>
    </source>
</evidence>
<dbReference type="PROSITE" id="PS00059">
    <property type="entry name" value="ADH_ZINC"/>
    <property type="match status" value="1"/>
</dbReference>
<evidence type="ECO:0000256" key="1">
    <source>
        <dbReference type="ARBA" id="ARBA00001947"/>
    </source>
</evidence>
<dbReference type="PANTHER" id="PTHR43350:SF2">
    <property type="entry name" value="GROES-LIKE ZINC-BINDING ALCOHOL DEHYDROGENASE FAMILY PROTEIN"/>
    <property type="match status" value="1"/>
</dbReference>
<name>A0AAJ5UE38_9ENTR</name>
<dbReference type="InterPro" id="IPR002328">
    <property type="entry name" value="ADH_Zn_CS"/>
</dbReference>
<dbReference type="GO" id="GO:0008270">
    <property type="term" value="F:zinc ion binding"/>
    <property type="evidence" value="ECO:0007669"/>
    <property type="project" value="InterPro"/>
</dbReference>
<sequence>MPDILAAVARMPGGELSLETLSIDEPRAYEILVRVVATGVCHTDLVARDRQLPVPFPVVLGHEGAGIVEKTGSAVSKVAPGDPVVMTFASCGHCPSCLDHAAAYCHQFFPRNFFAVHPDGSTTLSAAGEKIHGNFFGQSSFATFAICDERNIVKVPADVPLELLGPLACGIQTGAGSILNVLRPQAGERIAVFGVGSVGLSAIMACRLVGAGTIIAVDRHDSRLALARELGATHTINGGDKDADEEIRAITGYGVDYALDTTGNALVVRQAVESLAPRGVCGIVGASNQEVTLDLTRLMSAGRSVRGIVEGESTPDVLIPRLIDLYRQGRFPFDKLVTFYPFEQINQAIHDSERGVTVKAIVRMPSCFTQAVPTHRC</sequence>
<dbReference type="SMART" id="SM00829">
    <property type="entry name" value="PKS_ER"/>
    <property type="match status" value="1"/>
</dbReference>
<dbReference type="RefSeq" id="WP_271207332.1">
    <property type="nucleotide sequence ID" value="NZ_CP112887.1"/>
</dbReference>
<organism evidence="8 9">
    <name type="scientific">Klebsiella electrica</name>
    <dbReference type="NCBI Taxonomy" id="1259973"/>
    <lineage>
        <taxon>Bacteria</taxon>
        <taxon>Pseudomonadati</taxon>
        <taxon>Pseudomonadota</taxon>
        <taxon>Gammaproteobacteria</taxon>
        <taxon>Enterobacterales</taxon>
        <taxon>Enterobacteriaceae</taxon>
        <taxon>Klebsiella/Raoultella group</taxon>
        <taxon>Klebsiella</taxon>
    </lineage>
</organism>
<dbReference type="InterPro" id="IPR013154">
    <property type="entry name" value="ADH-like_N"/>
</dbReference>
<evidence type="ECO:0000256" key="5">
    <source>
        <dbReference type="ARBA" id="ARBA00023002"/>
    </source>
</evidence>
<keyword evidence="3 6" id="KW-0479">Metal-binding</keyword>
<evidence type="ECO:0000256" key="4">
    <source>
        <dbReference type="ARBA" id="ARBA00022833"/>
    </source>
</evidence>
<dbReference type="PANTHER" id="PTHR43350">
    <property type="entry name" value="NAD-DEPENDENT ALCOHOL DEHYDROGENASE"/>
    <property type="match status" value="1"/>
</dbReference>
<dbReference type="InterPro" id="IPR020843">
    <property type="entry name" value="ER"/>
</dbReference>
<evidence type="ECO:0000313" key="8">
    <source>
        <dbReference type="EMBL" id="WBW61024.1"/>
    </source>
</evidence>
<feature type="domain" description="Enoyl reductase (ER)" evidence="7">
    <location>
        <begin position="13"/>
        <end position="362"/>
    </location>
</feature>
<evidence type="ECO:0000313" key="9">
    <source>
        <dbReference type="Proteomes" id="UP001210130"/>
    </source>
</evidence>
<accession>A0AAJ5UE38</accession>
<evidence type="ECO:0000256" key="6">
    <source>
        <dbReference type="RuleBase" id="RU361277"/>
    </source>
</evidence>
<keyword evidence="9" id="KW-1185">Reference proteome</keyword>
<dbReference type="EMBL" id="CP112887">
    <property type="protein sequence ID" value="WBW61024.1"/>
    <property type="molecule type" value="Genomic_DNA"/>
</dbReference>
<gene>
    <name evidence="8" type="ORF">OR613_24125</name>
</gene>
<dbReference type="FunFam" id="3.40.50.720:FF:000003">
    <property type="entry name" value="S-(hydroxymethyl)glutathione dehydrogenase"/>
    <property type="match status" value="1"/>
</dbReference>
<dbReference type="SUPFAM" id="SSF50129">
    <property type="entry name" value="GroES-like"/>
    <property type="match status" value="1"/>
</dbReference>
<dbReference type="Gene3D" id="3.40.50.720">
    <property type="entry name" value="NAD(P)-binding Rossmann-like Domain"/>
    <property type="match status" value="1"/>
</dbReference>
<dbReference type="Gene3D" id="3.90.180.10">
    <property type="entry name" value="Medium-chain alcohol dehydrogenases, catalytic domain"/>
    <property type="match status" value="1"/>
</dbReference>
<proteinExistence type="inferred from homology"/>
<evidence type="ECO:0000256" key="3">
    <source>
        <dbReference type="ARBA" id="ARBA00022723"/>
    </source>
</evidence>
<comment type="similarity">
    <text evidence="2 6">Belongs to the zinc-containing alcohol dehydrogenase family.</text>
</comment>
<comment type="cofactor">
    <cofactor evidence="1 6">
        <name>Zn(2+)</name>
        <dbReference type="ChEBI" id="CHEBI:29105"/>
    </cofactor>
</comment>
<dbReference type="AlphaFoldDB" id="A0AAJ5UE38"/>
<dbReference type="InterPro" id="IPR011032">
    <property type="entry name" value="GroES-like_sf"/>
</dbReference>
<dbReference type="Proteomes" id="UP001210130">
    <property type="component" value="Chromosome"/>
</dbReference>
<evidence type="ECO:0000256" key="2">
    <source>
        <dbReference type="ARBA" id="ARBA00008072"/>
    </source>
</evidence>
<keyword evidence="4 6" id="KW-0862">Zinc</keyword>